<dbReference type="GO" id="GO:0003774">
    <property type="term" value="F:cytoskeletal motor activity"/>
    <property type="evidence" value="ECO:0007669"/>
    <property type="project" value="InterPro"/>
</dbReference>
<protein>
    <recommendedName>
        <fullName evidence="7">Flagellar L-ring protein</fullName>
    </recommendedName>
    <alternativeName>
        <fullName evidence="7">Basal body L-ring protein</fullName>
    </alternativeName>
</protein>
<name>A0A7T5UHD7_9BACT</name>
<keyword evidence="6 7" id="KW-0998">Cell outer membrane</keyword>
<dbReference type="GO" id="GO:0071973">
    <property type="term" value="P:bacterial-type flagellum-dependent cell motility"/>
    <property type="evidence" value="ECO:0007669"/>
    <property type="project" value="InterPro"/>
</dbReference>
<dbReference type="GO" id="GO:0009427">
    <property type="term" value="C:bacterial-type flagellum basal body, distal rod, L ring"/>
    <property type="evidence" value="ECO:0007669"/>
    <property type="project" value="InterPro"/>
</dbReference>
<proteinExistence type="inferred from homology"/>
<keyword evidence="7" id="KW-0449">Lipoprotein</keyword>
<evidence type="ECO:0000256" key="6">
    <source>
        <dbReference type="ARBA" id="ARBA00023237"/>
    </source>
</evidence>
<keyword evidence="9" id="KW-0282">Flagellum</keyword>
<keyword evidence="9" id="KW-0966">Cell projection</keyword>
<keyword evidence="4 7" id="KW-0472">Membrane</keyword>
<accession>A0A7T5UHD7</accession>
<dbReference type="InterPro" id="IPR000527">
    <property type="entry name" value="Flag_Lring"/>
</dbReference>
<evidence type="ECO:0000256" key="5">
    <source>
        <dbReference type="ARBA" id="ARBA00023143"/>
    </source>
</evidence>
<comment type="function">
    <text evidence="1 7">Assembles around the rod to form the L-ring and probably protects the motor/basal body from shearing forces during rotation.</text>
</comment>
<evidence type="ECO:0000256" key="2">
    <source>
        <dbReference type="ARBA" id="ARBA00006929"/>
    </source>
</evidence>
<dbReference type="AlphaFoldDB" id="A0A7T5UHD7"/>
<comment type="subunit">
    <text evidence="7">The basal body constitutes a major portion of the flagellar organelle and consists of four rings (L,P,S, and M) mounted on a central rod.</text>
</comment>
<sequence length="252" mass="27849">MKKANRISGLALMLATSTLLTACGSTMDRLAQVGQPPEMTQIVNPHLQNGYQPVSMPMPAPKMVSKQPNSLWQSDSKTFFKDQRATQVGDILTVLVDIEDEADIENKTQRSRNSKEGVGIDNMLGFETALDQVLPTDVDNANLVGFDSNTTTKGDGKIEREESVKLRLAAVVTQLLPNGNMVIQGNQEVRVNFEKRILNVTGIIRPQDISIDNTVTYDQIAEARIVYGGEGHVTDLQQPRYGQQVYDILMPF</sequence>
<keyword evidence="3 7" id="KW-0732">Signal</keyword>
<feature type="signal peptide" evidence="8">
    <location>
        <begin position="1"/>
        <end position="22"/>
    </location>
</feature>
<dbReference type="PROSITE" id="PS51257">
    <property type="entry name" value="PROKAR_LIPOPROTEIN"/>
    <property type="match status" value="1"/>
</dbReference>
<organism evidence="9 10">
    <name type="scientific">Micavibrio aeruginosavorus</name>
    <dbReference type="NCBI Taxonomy" id="349221"/>
    <lineage>
        <taxon>Bacteria</taxon>
        <taxon>Pseudomonadati</taxon>
        <taxon>Bdellovibrionota</taxon>
        <taxon>Bdellovibrionia</taxon>
        <taxon>Bdellovibrionales</taxon>
        <taxon>Pseudobdellovibrionaceae</taxon>
        <taxon>Micavibrio</taxon>
    </lineage>
</organism>
<feature type="chain" id="PRO_5032808947" description="Flagellar L-ring protein" evidence="8">
    <location>
        <begin position="23"/>
        <end position="252"/>
    </location>
</feature>
<dbReference type="PRINTS" id="PR01008">
    <property type="entry name" value="FLGLRINGFLGH"/>
</dbReference>
<keyword evidence="5 7" id="KW-0975">Bacterial flagellum</keyword>
<dbReference type="NCBIfam" id="NF001305">
    <property type="entry name" value="PRK00249.1-5"/>
    <property type="match status" value="1"/>
</dbReference>
<evidence type="ECO:0000256" key="3">
    <source>
        <dbReference type="ARBA" id="ARBA00022729"/>
    </source>
</evidence>
<dbReference type="Proteomes" id="UP000595362">
    <property type="component" value="Chromosome"/>
</dbReference>
<dbReference type="GO" id="GO:0009279">
    <property type="term" value="C:cell outer membrane"/>
    <property type="evidence" value="ECO:0007669"/>
    <property type="project" value="UniProtKB-SubCell"/>
</dbReference>
<dbReference type="HAMAP" id="MF_00415">
    <property type="entry name" value="FlgH"/>
    <property type="match status" value="1"/>
</dbReference>
<evidence type="ECO:0000256" key="8">
    <source>
        <dbReference type="SAM" id="SignalP"/>
    </source>
</evidence>
<dbReference type="EMBL" id="CP066681">
    <property type="protein sequence ID" value="QQG35871.1"/>
    <property type="molecule type" value="Genomic_DNA"/>
</dbReference>
<dbReference type="Pfam" id="PF02107">
    <property type="entry name" value="FlgH"/>
    <property type="match status" value="1"/>
</dbReference>
<dbReference type="PANTHER" id="PTHR34933">
    <property type="entry name" value="FLAGELLAR L-RING PROTEIN"/>
    <property type="match status" value="1"/>
</dbReference>
<evidence type="ECO:0000256" key="4">
    <source>
        <dbReference type="ARBA" id="ARBA00023136"/>
    </source>
</evidence>
<gene>
    <name evidence="7" type="primary">flgH</name>
    <name evidence="9" type="ORF">HYS17_10270</name>
</gene>
<evidence type="ECO:0000256" key="1">
    <source>
        <dbReference type="ARBA" id="ARBA00002591"/>
    </source>
</evidence>
<reference evidence="9 10" key="1">
    <citation type="submission" date="2020-07" db="EMBL/GenBank/DDBJ databases">
        <title>Huge and variable diversity of episymbiotic CPR bacteria and DPANN archaea in groundwater ecosystems.</title>
        <authorList>
            <person name="He C.Y."/>
            <person name="Keren R."/>
            <person name="Whittaker M."/>
            <person name="Farag I.F."/>
            <person name="Doudna J."/>
            <person name="Cate J.H.D."/>
            <person name="Banfield J.F."/>
        </authorList>
    </citation>
    <scope>NUCLEOTIDE SEQUENCE [LARGE SCALE GENOMIC DNA]</scope>
    <source>
        <strain evidence="9">NC_groundwater_70_Ag_B-0.1um_54_66</strain>
    </source>
</reference>
<evidence type="ECO:0000313" key="9">
    <source>
        <dbReference type="EMBL" id="QQG35871.1"/>
    </source>
</evidence>
<evidence type="ECO:0000313" key="10">
    <source>
        <dbReference type="Proteomes" id="UP000595362"/>
    </source>
</evidence>
<comment type="similarity">
    <text evidence="2 7">Belongs to the FlgH family.</text>
</comment>
<evidence type="ECO:0000256" key="7">
    <source>
        <dbReference type="HAMAP-Rule" id="MF_00415"/>
    </source>
</evidence>
<keyword evidence="9" id="KW-0969">Cilium</keyword>
<dbReference type="PANTHER" id="PTHR34933:SF1">
    <property type="entry name" value="FLAGELLAR L-RING PROTEIN"/>
    <property type="match status" value="1"/>
</dbReference>
<comment type="subcellular location">
    <subcellularLocation>
        <location evidence="7">Cell outer membrane</location>
        <topology evidence="7">Lipid-anchor</topology>
    </subcellularLocation>
    <subcellularLocation>
        <location evidence="7">Bacterial flagellum basal body</location>
    </subcellularLocation>
</comment>